<reference evidence="2 3" key="1">
    <citation type="submission" date="2015-07" db="EMBL/GenBank/DDBJ databases">
        <title>The genome of Dufourea novaeangliae.</title>
        <authorList>
            <person name="Pan H."/>
            <person name="Kapheim K."/>
        </authorList>
    </citation>
    <scope>NUCLEOTIDE SEQUENCE [LARGE SCALE GENOMIC DNA]</scope>
    <source>
        <strain evidence="2">0120121106</strain>
        <tissue evidence="2">Whole body</tissue>
    </source>
</reference>
<evidence type="ECO:0000256" key="1">
    <source>
        <dbReference type="SAM" id="MobiDB-lite"/>
    </source>
</evidence>
<name>A0A154PL29_DUFNO</name>
<dbReference type="AlphaFoldDB" id="A0A154PL29"/>
<dbReference type="Proteomes" id="UP000076502">
    <property type="component" value="Unassembled WGS sequence"/>
</dbReference>
<evidence type="ECO:0000313" key="2">
    <source>
        <dbReference type="EMBL" id="KZC12575.1"/>
    </source>
</evidence>
<keyword evidence="3" id="KW-1185">Reference proteome</keyword>
<protein>
    <submittedName>
        <fullName evidence="2">Uncharacterized protein</fullName>
    </submittedName>
</protein>
<feature type="region of interest" description="Disordered" evidence="1">
    <location>
        <begin position="29"/>
        <end position="63"/>
    </location>
</feature>
<feature type="region of interest" description="Disordered" evidence="1">
    <location>
        <begin position="118"/>
        <end position="138"/>
    </location>
</feature>
<proteinExistence type="predicted"/>
<gene>
    <name evidence="2" type="ORF">WN55_03328</name>
</gene>
<feature type="compositionally biased region" description="Basic and acidic residues" evidence="1">
    <location>
        <begin position="52"/>
        <end position="63"/>
    </location>
</feature>
<dbReference type="EMBL" id="KQ434954">
    <property type="protein sequence ID" value="KZC12575.1"/>
    <property type="molecule type" value="Genomic_DNA"/>
</dbReference>
<evidence type="ECO:0000313" key="3">
    <source>
        <dbReference type="Proteomes" id="UP000076502"/>
    </source>
</evidence>
<organism evidence="2 3">
    <name type="scientific">Dufourea novaeangliae</name>
    <name type="common">Sweat bee</name>
    <dbReference type="NCBI Taxonomy" id="178035"/>
    <lineage>
        <taxon>Eukaryota</taxon>
        <taxon>Metazoa</taxon>
        <taxon>Ecdysozoa</taxon>
        <taxon>Arthropoda</taxon>
        <taxon>Hexapoda</taxon>
        <taxon>Insecta</taxon>
        <taxon>Pterygota</taxon>
        <taxon>Neoptera</taxon>
        <taxon>Endopterygota</taxon>
        <taxon>Hymenoptera</taxon>
        <taxon>Apocrita</taxon>
        <taxon>Aculeata</taxon>
        <taxon>Apoidea</taxon>
        <taxon>Anthophila</taxon>
        <taxon>Halictidae</taxon>
        <taxon>Rophitinae</taxon>
        <taxon>Dufourea</taxon>
    </lineage>
</organism>
<accession>A0A154PL29</accession>
<sequence>MGAGDMNREIPSSTLATLRGILVSSLSRENLGPHDLPIQENGRHRPQRKVHFHEGKEADDERTSYLDDVISTSAGDTGISNRDIGVYKKVPWLGSPMKEGAPAPRQLSIKLWYRGGPQNRPQCRGGNKGAAASTLSRSNKNTEVLRDTLDINLGNDKGGGLCGNERYVRSLMRQLRGNSRFRR</sequence>
<dbReference type="OrthoDB" id="6433611at2759"/>